<dbReference type="PANTHER" id="PTHR11351:SF21">
    <property type="entry name" value="GH07782P"/>
    <property type="match status" value="1"/>
</dbReference>
<feature type="transmembrane region" description="Helical" evidence="14">
    <location>
        <begin position="218"/>
        <end position="241"/>
    </location>
</feature>
<feature type="transmembrane region" description="Helical" evidence="14">
    <location>
        <begin position="44"/>
        <end position="63"/>
    </location>
</feature>
<accession>A0A6I9VUC0</accession>
<evidence type="ECO:0000256" key="2">
    <source>
        <dbReference type="ARBA" id="ARBA00009295"/>
    </source>
</evidence>
<reference evidence="17" key="1">
    <citation type="submission" date="2025-08" db="UniProtKB">
        <authorList>
            <consortium name="RefSeq"/>
        </authorList>
    </citation>
    <scope>IDENTIFICATION</scope>
</reference>
<dbReference type="PRINTS" id="PR00075">
    <property type="entry name" value="FACDDSATRASE"/>
</dbReference>
<keyword evidence="7 12" id="KW-0560">Oxidoreductase</keyword>
<keyword evidence="4 12" id="KW-0812">Transmembrane</keyword>
<dbReference type="GO" id="GO:0004768">
    <property type="term" value="F:stearoyl-CoA 9-desaturase activity"/>
    <property type="evidence" value="ECO:0007669"/>
    <property type="project" value="TreeGrafter"/>
</dbReference>
<keyword evidence="3 12" id="KW-0444">Lipid biosynthesis</keyword>
<evidence type="ECO:0000256" key="13">
    <source>
        <dbReference type="SAM" id="MobiDB-lite"/>
    </source>
</evidence>
<feature type="transmembrane region" description="Helical" evidence="14">
    <location>
        <begin position="191"/>
        <end position="212"/>
    </location>
</feature>
<feature type="transmembrane region" description="Helical" evidence="14">
    <location>
        <begin position="75"/>
        <end position="94"/>
    </location>
</feature>
<evidence type="ECO:0000256" key="4">
    <source>
        <dbReference type="ARBA" id="ARBA00022692"/>
    </source>
</evidence>
<gene>
    <name evidence="17" type="primary">LOC105422607</name>
</gene>
<organism evidence="16 17">
    <name type="scientific">Pogonomyrmex barbatus</name>
    <name type="common">red harvester ant</name>
    <dbReference type="NCBI Taxonomy" id="144034"/>
    <lineage>
        <taxon>Eukaryota</taxon>
        <taxon>Metazoa</taxon>
        <taxon>Ecdysozoa</taxon>
        <taxon>Arthropoda</taxon>
        <taxon>Hexapoda</taxon>
        <taxon>Insecta</taxon>
        <taxon>Pterygota</taxon>
        <taxon>Neoptera</taxon>
        <taxon>Endopterygota</taxon>
        <taxon>Hymenoptera</taxon>
        <taxon>Apocrita</taxon>
        <taxon>Aculeata</taxon>
        <taxon>Formicoidea</taxon>
        <taxon>Formicidae</taxon>
        <taxon>Myrmicinae</taxon>
        <taxon>Pogonomyrmex</taxon>
    </lineage>
</organism>
<keyword evidence="8" id="KW-0408">Iron</keyword>
<evidence type="ECO:0000256" key="11">
    <source>
        <dbReference type="ARBA" id="ARBA00023160"/>
    </source>
</evidence>
<feature type="compositionally biased region" description="Polar residues" evidence="13">
    <location>
        <begin position="17"/>
        <end position="30"/>
    </location>
</feature>
<evidence type="ECO:0000256" key="10">
    <source>
        <dbReference type="ARBA" id="ARBA00023136"/>
    </source>
</evidence>
<dbReference type="Pfam" id="PF00487">
    <property type="entry name" value="FA_desaturase"/>
    <property type="match status" value="1"/>
</dbReference>
<comment type="domain">
    <text evidence="12">The histidine box domains are involved in binding the catalytic metal ions.</text>
</comment>
<dbReference type="GeneID" id="105422607"/>
<keyword evidence="10 14" id="KW-0472">Membrane</keyword>
<evidence type="ECO:0000256" key="5">
    <source>
        <dbReference type="ARBA" id="ARBA00022832"/>
    </source>
</evidence>
<dbReference type="InterPro" id="IPR015876">
    <property type="entry name" value="Acyl-CoA_DS"/>
</dbReference>
<evidence type="ECO:0000256" key="12">
    <source>
        <dbReference type="RuleBase" id="RU000581"/>
    </source>
</evidence>
<dbReference type="InterPro" id="IPR005804">
    <property type="entry name" value="FA_desaturase_dom"/>
</dbReference>
<comment type="cofactor">
    <cofactor evidence="12">
        <name>Fe(2+)</name>
        <dbReference type="ChEBI" id="CHEBI:29033"/>
    </cofactor>
</comment>
<dbReference type="OrthoDB" id="10260134at2759"/>
<comment type="similarity">
    <text evidence="2 12">Belongs to the fatty acid desaturase type 1 family.</text>
</comment>
<comment type="subcellular location">
    <subcellularLocation>
        <location evidence="1">Membrane</location>
        <topology evidence="1">Multi-pass membrane protein</topology>
    </subcellularLocation>
</comment>
<keyword evidence="11 12" id="KW-0275">Fatty acid biosynthesis</keyword>
<proteinExistence type="inferred from homology"/>
<dbReference type="GO" id="GO:0006636">
    <property type="term" value="P:unsaturated fatty acid biosynthetic process"/>
    <property type="evidence" value="ECO:0007669"/>
    <property type="project" value="TreeGrafter"/>
</dbReference>
<dbReference type="AlphaFoldDB" id="A0A6I9VUC0"/>
<evidence type="ECO:0000256" key="7">
    <source>
        <dbReference type="ARBA" id="ARBA00023002"/>
    </source>
</evidence>
<dbReference type="Proteomes" id="UP000504615">
    <property type="component" value="Unplaced"/>
</dbReference>
<feature type="domain" description="Fatty acid desaturase" evidence="15">
    <location>
        <begin position="75"/>
        <end position="278"/>
    </location>
</feature>
<keyword evidence="16" id="KW-1185">Reference proteome</keyword>
<name>A0A6I9VUC0_9HYME</name>
<keyword evidence="5" id="KW-0276">Fatty acid metabolism</keyword>
<evidence type="ECO:0000256" key="9">
    <source>
        <dbReference type="ARBA" id="ARBA00023098"/>
    </source>
</evidence>
<dbReference type="PANTHER" id="PTHR11351">
    <property type="entry name" value="ACYL-COA DESATURASE"/>
    <property type="match status" value="1"/>
</dbReference>
<dbReference type="GO" id="GO:0005506">
    <property type="term" value="F:iron ion binding"/>
    <property type="evidence" value="ECO:0007669"/>
    <property type="project" value="TreeGrafter"/>
</dbReference>
<evidence type="ECO:0000313" key="17">
    <source>
        <dbReference type="RefSeq" id="XP_011630342.1"/>
    </source>
</evidence>
<protein>
    <submittedName>
        <fullName evidence="17">(11Z)-hexadec-11-enoyl-CoA conjugase-like</fullName>
    </submittedName>
</protein>
<dbReference type="KEGG" id="pbar:105422607"/>
<dbReference type="RefSeq" id="XP_011630342.1">
    <property type="nucleotide sequence ID" value="XM_011632040.2"/>
</dbReference>
<keyword evidence="9" id="KW-0443">Lipid metabolism</keyword>
<evidence type="ECO:0000313" key="16">
    <source>
        <dbReference type="Proteomes" id="UP000504615"/>
    </source>
</evidence>
<sequence>MYSSTITEYEDNKNRKSVQPGTKNGRNSILDQPPKEHIPAVQPLIWRNVIGIAVLHFVAIYLFVTRYHKATLWTWIWSTVYGYTAGLGITAGLHRLWAHRSYSAKLPLRILLAYLYCMAGMTHPSKWIRVHRTHHRYTDTSADPHNSNRGFFFSHVGWLMMKHHPAVIQYGKNVDMSDIAADPVIRFVDKYYSPIMLTLTFVLPAIVPVYLWNETWEISIGAVIIRYVLLLNSTFSVNSFAHMWGSRPYDRTLKSTENPVVSLFSMGEGWHNYHHCFPWDYKAAELGLYRLNLTTAFIDFMSWLGWAYDLKTPNPDLVNKFCATKGDTTTGLSRGKINISKISSIVQ</sequence>
<evidence type="ECO:0000256" key="1">
    <source>
        <dbReference type="ARBA" id="ARBA00004141"/>
    </source>
</evidence>
<feature type="region of interest" description="Disordered" evidence="13">
    <location>
        <begin position="1"/>
        <end position="34"/>
    </location>
</feature>
<dbReference type="CDD" id="cd03505">
    <property type="entry name" value="Delta9-FADS-like"/>
    <property type="match status" value="1"/>
</dbReference>
<evidence type="ECO:0000256" key="8">
    <source>
        <dbReference type="ARBA" id="ARBA00023004"/>
    </source>
</evidence>
<evidence type="ECO:0000256" key="3">
    <source>
        <dbReference type="ARBA" id="ARBA00022516"/>
    </source>
</evidence>
<evidence type="ECO:0000256" key="6">
    <source>
        <dbReference type="ARBA" id="ARBA00022989"/>
    </source>
</evidence>
<evidence type="ECO:0000256" key="14">
    <source>
        <dbReference type="SAM" id="Phobius"/>
    </source>
</evidence>
<keyword evidence="6 14" id="KW-1133">Transmembrane helix</keyword>
<feature type="transmembrane region" description="Helical" evidence="14">
    <location>
        <begin position="106"/>
        <end position="122"/>
    </location>
</feature>
<evidence type="ECO:0000259" key="15">
    <source>
        <dbReference type="Pfam" id="PF00487"/>
    </source>
</evidence>
<dbReference type="GO" id="GO:0005789">
    <property type="term" value="C:endoplasmic reticulum membrane"/>
    <property type="evidence" value="ECO:0007669"/>
    <property type="project" value="TreeGrafter"/>
</dbReference>